<name>A0AAW1U9V9_9CUCU</name>
<proteinExistence type="predicted"/>
<comment type="caution">
    <text evidence="1">The sequence shown here is derived from an EMBL/GenBank/DDBJ whole genome shotgun (WGS) entry which is preliminary data.</text>
</comment>
<dbReference type="EMBL" id="JARQZJ010000062">
    <property type="protein sequence ID" value="KAK9879458.1"/>
    <property type="molecule type" value="Genomic_DNA"/>
</dbReference>
<dbReference type="AlphaFoldDB" id="A0AAW1U9V9"/>
<protein>
    <submittedName>
        <fullName evidence="1">Uncharacterized protein</fullName>
    </submittedName>
</protein>
<gene>
    <name evidence="1" type="ORF">WA026_006529</name>
</gene>
<evidence type="ECO:0000313" key="1">
    <source>
        <dbReference type="EMBL" id="KAK9879458.1"/>
    </source>
</evidence>
<accession>A0AAW1U9V9</accession>
<reference evidence="1 2" key="1">
    <citation type="submission" date="2023-03" db="EMBL/GenBank/DDBJ databases">
        <title>Genome insight into feeding habits of ladybird beetles.</title>
        <authorList>
            <person name="Li H.-S."/>
            <person name="Huang Y.-H."/>
            <person name="Pang H."/>
        </authorList>
    </citation>
    <scope>NUCLEOTIDE SEQUENCE [LARGE SCALE GENOMIC DNA]</scope>
    <source>
        <strain evidence="1">SYSU_2023b</strain>
        <tissue evidence="1">Whole body</tissue>
    </source>
</reference>
<keyword evidence="2" id="KW-1185">Reference proteome</keyword>
<dbReference type="Proteomes" id="UP001431783">
    <property type="component" value="Unassembled WGS sequence"/>
</dbReference>
<sequence>MPRIHSCLRNISLKSEPTVGDKPQNLVWFDSEKLSASYWLTSSAAFAYHMPSRWATTIACLPDEEFEPATYRLTILFTVPTISNSTGHCVRISWAGWVSDDVGGSVVVQ</sequence>
<organism evidence="1 2">
    <name type="scientific">Henosepilachna vigintioctopunctata</name>
    <dbReference type="NCBI Taxonomy" id="420089"/>
    <lineage>
        <taxon>Eukaryota</taxon>
        <taxon>Metazoa</taxon>
        <taxon>Ecdysozoa</taxon>
        <taxon>Arthropoda</taxon>
        <taxon>Hexapoda</taxon>
        <taxon>Insecta</taxon>
        <taxon>Pterygota</taxon>
        <taxon>Neoptera</taxon>
        <taxon>Endopterygota</taxon>
        <taxon>Coleoptera</taxon>
        <taxon>Polyphaga</taxon>
        <taxon>Cucujiformia</taxon>
        <taxon>Coccinelloidea</taxon>
        <taxon>Coccinellidae</taxon>
        <taxon>Epilachninae</taxon>
        <taxon>Epilachnini</taxon>
        <taxon>Henosepilachna</taxon>
    </lineage>
</organism>
<evidence type="ECO:0000313" key="2">
    <source>
        <dbReference type="Proteomes" id="UP001431783"/>
    </source>
</evidence>